<feature type="region of interest" description="Disordered" evidence="1">
    <location>
        <begin position="97"/>
        <end position="135"/>
    </location>
</feature>
<dbReference type="AlphaFoldDB" id="A0A9Q1LAF3"/>
<proteinExistence type="predicted"/>
<evidence type="ECO:0000313" key="3">
    <source>
        <dbReference type="Proteomes" id="UP001152561"/>
    </source>
</evidence>
<feature type="compositionally biased region" description="Low complexity" evidence="1">
    <location>
        <begin position="109"/>
        <end position="126"/>
    </location>
</feature>
<feature type="compositionally biased region" description="Acidic residues" evidence="1">
    <location>
        <begin position="499"/>
        <end position="516"/>
    </location>
</feature>
<comment type="caution">
    <text evidence="2">The sequence shown here is derived from an EMBL/GenBank/DDBJ whole genome shotgun (WGS) entry which is preliminary data.</text>
</comment>
<dbReference type="EMBL" id="JAJAGQ010000021">
    <property type="protein sequence ID" value="KAJ8531605.1"/>
    <property type="molecule type" value="Genomic_DNA"/>
</dbReference>
<evidence type="ECO:0000313" key="2">
    <source>
        <dbReference type="EMBL" id="KAJ8531605.1"/>
    </source>
</evidence>
<dbReference type="Proteomes" id="UP001152561">
    <property type="component" value="Unassembled WGS sequence"/>
</dbReference>
<keyword evidence="3" id="KW-1185">Reference proteome</keyword>
<protein>
    <submittedName>
        <fullName evidence="2">Uncharacterized protein</fullName>
    </submittedName>
</protein>
<organism evidence="2 3">
    <name type="scientific">Anisodus acutangulus</name>
    <dbReference type="NCBI Taxonomy" id="402998"/>
    <lineage>
        <taxon>Eukaryota</taxon>
        <taxon>Viridiplantae</taxon>
        <taxon>Streptophyta</taxon>
        <taxon>Embryophyta</taxon>
        <taxon>Tracheophyta</taxon>
        <taxon>Spermatophyta</taxon>
        <taxon>Magnoliopsida</taxon>
        <taxon>eudicotyledons</taxon>
        <taxon>Gunneridae</taxon>
        <taxon>Pentapetalae</taxon>
        <taxon>asterids</taxon>
        <taxon>lamiids</taxon>
        <taxon>Solanales</taxon>
        <taxon>Solanaceae</taxon>
        <taxon>Solanoideae</taxon>
        <taxon>Hyoscyameae</taxon>
        <taxon>Anisodus</taxon>
    </lineage>
</organism>
<gene>
    <name evidence="2" type="ORF">K7X08_027039</name>
</gene>
<sequence>MRKSGDDCNEEEADSEDGYARIIMDFREPRSPGGSIDSDTPVVRLDANILHPRALRMLGFTTNEGIEYEDMAEALTAMFTEPPEDSRVIATQRAIVAKQPERSQEEHTQVSSSSSFTSGNTGSTQTRQVSPATPLRQILARDAKKTVEVSTPTYNAAGRAPEPIRMAIPADVVVAADTEIVSADVIVSANAPATVVGDAATGLATGNVVGEVVADSAVVVVAPAHAASTCVGVAGDMVVASAETAAVKAATAVFVADNSAVCAAIPDVVGAATTDVIFVAPAVISVGAAGATAETLPVDDSVTAASGVRVADKPAGSASVAEFAAATGPVGVVTAELVVTDVNNAEMIGTGNDMVVAAGNDAGNATSDIGATTSTSDVGNVVVVAANVTDAIIDVDSTVASVAFAEAAVVAADGVETAVATSETAACTQKVIADVVVVSAVTDVVPAELVAGVDMAVAECATEAVVVSTEDAAEVDIVVDACDVVSMNQACDDIPSSDNESDSEEEDKKEDFDSDP</sequence>
<evidence type="ECO:0000256" key="1">
    <source>
        <dbReference type="SAM" id="MobiDB-lite"/>
    </source>
</evidence>
<feature type="region of interest" description="Disordered" evidence="1">
    <location>
        <begin position="490"/>
        <end position="516"/>
    </location>
</feature>
<accession>A0A9Q1LAF3</accession>
<name>A0A9Q1LAF3_9SOLA</name>
<feature type="compositionally biased region" description="Basic and acidic residues" evidence="1">
    <location>
        <begin position="99"/>
        <end position="108"/>
    </location>
</feature>
<reference evidence="3" key="1">
    <citation type="journal article" date="2023" name="Proc. Natl. Acad. Sci. U.S.A.">
        <title>Genomic and structural basis for evolution of tropane alkaloid biosynthesis.</title>
        <authorList>
            <person name="Wanga Y.-J."/>
            <person name="Taina T."/>
            <person name="Yua J.-Y."/>
            <person name="Lia J."/>
            <person name="Xua B."/>
            <person name="Chenc J."/>
            <person name="D'Auriad J.C."/>
            <person name="Huanga J.-P."/>
            <person name="Huanga S.-X."/>
        </authorList>
    </citation>
    <scope>NUCLEOTIDE SEQUENCE [LARGE SCALE GENOMIC DNA]</scope>
    <source>
        <strain evidence="3">cv. KIB-2019</strain>
    </source>
</reference>